<dbReference type="GO" id="GO:0006351">
    <property type="term" value="P:DNA-templated transcription"/>
    <property type="evidence" value="ECO:0007669"/>
    <property type="project" value="TreeGrafter"/>
</dbReference>
<dbReference type="Proteomes" id="UP000032266">
    <property type="component" value="Chromosome"/>
</dbReference>
<evidence type="ECO:0000256" key="2">
    <source>
        <dbReference type="ARBA" id="ARBA00023015"/>
    </source>
</evidence>
<evidence type="ECO:0000259" key="5">
    <source>
        <dbReference type="PROSITE" id="PS50931"/>
    </source>
</evidence>
<keyword evidence="3" id="KW-0238">DNA-binding</keyword>
<dbReference type="SUPFAM" id="SSF46785">
    <property type="entry name" value="Winged helix' DNA-binding domain"/>
    <property type="match status" value="1"/>
</dbReference>
<dbReference type="PATRIC" id="fig|1445510.3.peg.993"/>
<gene>
    <name evidence="6" type="ORF">YC6258_01017</name>
</gene>
<feature type="domain" description="HTH lysR-type" evidence="5">
    <location>
        <begin position="1"/>
        <end position="59"/>
    </location>
</feature>
<comment type="similarity">
    <text evidence="1">Belongs to the LysR transcriptional regulatory family.</text>
</comment>
<dbReference type="HOGENOM" id="CLU_039613_16_2_6"/>
<dbReference type="SUPFAM" id="SSF53850">
    <property type="entry name" value="Periplasmic binding protein-like II"/>
    <property type="match status" value="1"/>
</dbReference>
<dbReference type="KEGG" id="gsn:YC6258_01017"/>
<dbReference type="RefSeq" id="WP_044615972.1">
    <property type="nucleotide sequence ID" value="NZ_CP007142.1"/>
</dbReference>
<evidence type="ECO:0000313" key="6">
    <source>
        <dbReference type="EMBL" id="AJQ93067.1"/>
    </source>
</evidence>
<dbReference type="STRING" id="1445510.YC6258_01017"/>
<dbReference type="Gene3D" id="1.10.10.10">
    <property type="entry name" value="Winged helix-like DNA-binding domain superfamily/Winged helix DNA-binding domain"/>
    <property type="match status" value="1"/>
</dbReference>
<evidence type="ECO:0000256" key="1">
    <source>
        <dbReference type="ARBA" id="ARBA00009437"/>
    </source>
</evidence>
<reference evidence="6 7" key="1">
    <citation type="submission" date="2014-01" db="EMBL/GenBank/DDBJ databases">
        <title>Full genme sequencing of cellulolytic bacterium Gynuella sunshinyii YC6258T gen. nov., sp. nov.</title>
        <authorList>
            <person name="Khan H."/>
            <person name="Chung E.J."/>
            <person name="Chung Y.R."/>
        </authorList>
    </citation>
    <scope>NUCLEOTIDE SEQUENCE [LARGE SCALE GENOMIC DNA]</scope>
    <source>
        <strain evidence="6 7">YC6258</strain>
    </source>
</reference>
<dbReference type="CDD" id="cd08422">
    <property type="entry name" value="PBP2_CrgA_like"/>
    <property type="match status" value="1"/>
</dbReference>
<keyword evidence="4" id="KW-0804">Transcription</keyword>
<proteinExistence type="inferred from homology"/>
<keyword evidence="7" id="KW-1185">Reference proteome</keyword>
<evidence type="ECO:0000256" key="4">
    <source>
        <dbReference type="ARBA" id="ARBA00023163"/>
    </source>
</evidence>
<protein>
    <submittedName>
        <fullName evidence="6">Transcriptional regulator</fullName>
    </submittedName>
</protein>
<dbReference type="PROSITE" id="PS50931">
    <property type="entry name" value="HTH_LYSR"/>
    <property type="match status" value="1"/>
</dbReference>
<dbReference type="PANTHER" id="PTHR30537:SF31">
    <property type="entry name" value="TRANSCRIPTIONAL REGULATOR, LYSR FAMILY"/>
    <property type="match status" value="1"/>
</dbReference>
<dbReference type="Pfam" id="PF03466">
    <property type="entry name" value="LysR_substrate"/>
    <property type="match status" value="1"/>
</dbReference>
<evidence type="ECO:0000313" key="7">
    <source>
        <dbReference type="Proteomes" id="UP000032266"/>
    </source>
</evidence>
<sequence length="302" mass="33434">MNSLDNFYLLKHVVECSGFSAASRRLGIAKSTLARRIGELEKQLGMQLYHRNVRRFRLTNFGNDCYQHCLIITAEAEQVFALAERVRNQPAGELHVISPPLFSAAIVNTLAIEFATKVPEVRLHLEVTMDEVDPRKTQADLIIFPSFTPLPDSSVIARKLMDIEYTLVANPRLLTAKTIQAPGDLKAVRCVGLGNRSTHWVWRFNKGKTVAEHRFVPVFTTTTPIALLEAAREGLGVASLPSSLCANDIASGQLVRILEPWTPQSSQLFALYSSSSGLTVAARQFLDLLIERLSGDISLSSF</sequence>
<dbReference type="InterPro" id="IPR036388">
    <property type="entry name" value="WH-like_DNA-bd_sf"/>
</dbReference>
<dbReference type="GO" id="GO:0043565">
    <property type="term" value="F:sequence-specific DNA binding"/>
    <property type="evidence" value="ECO:0007669"/>
    <property type="project" value="TreeGrafter"/>
</dbReference>
<dbReference type="Pfam" id="PF00126">
    <property type="entry name" value="HTH_1"/>
    <property type="match status" value="1"/>
</dbReference>
<keyword evidence="2" id="KW-0805">Transcription regulation</keyword>
<dbReference type="OrthoDB" id="9815676at2"/>
<dbReference type="GO" id="GO:0003700">
    <property type="term" value="F:DNA-binding transcription factor activity"/>
    <property type="evidence" value="ECO:0007669"/>
    <property type="project" value="InterPro"/>
</dbReference>
<dbReference type="EMBL" id="CP007142">
    <property type="protein sequence ID" value="AJQ93067.1"/>
    <property type="molecule type" value="Genomic_DNA"/>
</dbReference>
<dbReference type="InterPro" id="IPR000847">
    <property type="entry name" value="LysR_HTH_N"/>
</dbReference>
<dbReference type="InterPro" id="IPR058163">
    <property type="entry name" value="LysR-type_TF_proteobact-type"/>
</dbReference>
<dbReference type="AlphaFoldDB" id="A0A0C5VER8"/>
<accession>A0A0C5VER8</accession>
<dbReference type="Gene3D" id="3.40.190.290">
    <property type="match status" value="1"/>
</dbReference>
<evidence type="ECO:0000256" key="3">
    <source>
        <dbReference type="ARBA" id="ARBA00023125"/>
    </source>
</evidence>
<dbReference type="InterPro" id="IPR005119">
    <property type="entry name" value="LysR_subst-bd"/>
</dbReference>
<dbReference type="InterPro" id="IPR036390">
    <property type="entry name" value="WH_DNA-bd_sf"/>
</dbReference>
<name>A0A0C5VER8_9GAMM</name>
<dbReference type="PANTHER" id="PTHR30537">
    <property type="entry name" value="HTH-TYPE TRANSCRIPTIONAL REGULATOR"/>
    <property type="match status" value="1"/>
</dbReference>
<organism evidence="6 7">
    <name type="scientific">Gynuella sunshinyii YC6258</name>
    <dbReference type="NCBI Taxonomy" id="1445510"/>
    <lineage>
        <taxon>Bacteria</taxon>
        <taxon>Pseudomonadati</taxon>
        <taxon>Pseudomonadota</taxon>
        <taxon>Gammaproteobacteria</taxon>
        <taxon>Oceanospirillales</taxon>
        <taxon>Saccharospirillaceae</taxon>
        <taxon>Gynuella</taxon>
    </lineage>
</organism>